<organism evidence="1">
    <name type="scientific">marine sediment metagenome</name>
    <dbReference type="NCBI Taxonomy" id="412755"/>
    <lineage>
        <taxon>unclassified sequences</taxon>
        <taxon>metagenomes</taxon>
        <taxon>ecological metagenomes</taxon>
    </lineage>
</organism>
<dbReference type="Pfam" id="PF10923">
    <property type="entry name" value="BrxC_BrxD"/>
    <property type="match status" value="1"/>
</dbReference>
<dbReference type="InterPro" id="IPR021228">
    <property type="entry name" value="BrxD"/>
</dbReference>
<name>X0VLG9_9ZZZZ</name>
<sequence length="107" mass="11902">MIDGMDRAIAMRIINSLKDGVPSVEDVKYFSSSHNPLDEIIESDMSEICHGNYGKMKFLNGSYGEGKSHFLGRVKMKALQDGYLASMFAISPRGIALDMMERAFGEM</sequence>
<proteinExistence type="predicted"/>
<dbReference type="AlphaFoldDB" id="X0VLG9"/>
<reference evidence="1" key="1">
    <citation type="journal article" date="2014" name="Front. Microbiol.">
        <title>High frequency of phylogenetically diverse reductive dehalogenase-homologous genes in deep subseafloor sedimentary metagenomes.</title>
        <authorList>
            <person name="Kawai M."/>
            <person name="Futagami T."/>
            <person name="Toyoda A."/>
            <person name="Takaki Y."/>
            <person name="Nishi S."/>
            <person name="Hori S."/>
            <person name="Arai W."/>
            <person name="Tsubouchi T."/>
            <person name="Morono Y."/>
            <person name="Uchiyama I."/>
            <person name="Ito T."/>
            <person name="Fujiyama A."/>
            <person name="Inagaki F."/>
            <person name="Takami H."/>
        </authorList>
    </citation>
    <scope>NUCLEOTIDE SEQUENCE</scope>
    <source>
        <strain evidence="1">Expedition CK06-06</strain>
    </source>
</reference>
<feature type="non-terminal residue" evidence="1">
    <location>
        <position position="107"/>
    </location>
</feature>
<accession>X0VLG9</accession>
<dbReference type="EMBL" id="BARS01023662">
    <property type="protein sequence ID" value="GAG13343.1"/>
    <property type="molecule type" value="Genomic_DNA"/>
</dbReference>
<gene>
    <name evidence="1" type="ORF">S01H1_37664</name>
</gene>
<protein>
    <submittedName>
        <fullName evidence="1">Uncharacterized protein</fullName>
    </submittedName>
</protein>
<evidence type="ECO:0000313" key="1">
    <source>
        <dbReference type="EMBL" id="GAG13343.1"/>
    </source>
</evidence>
<comment type="caution">
    <text evidence="1">The sequence shown here is derived from an EMBL/GenBank/DDBJ whole genome shotgun (WGS) entry which is preliminary data.</text>
</comment>